<accession>A0ABT1UAD4</accession>
<reference evidence="2 3" key="1">
    <citation type="submission" date="2022-07" db="EMBL/GenBank/DDBJ databases">
        <title>Methylomonas rivi sp. nov., Methylomonas rosea sp. nov., Methylomonas aureus sp. nov. and Methylomonas subterranea sp. nov., four novel methanotrophs isolated from a freshwater creek and the deep terrestrial subsurface.</title>
        <authorList>
            <person name="Abin C."/>
            <person name="Sankaranarayanan K."/>
            <person name="Garner C."/>
            <person name="Sindelar R."/>
            <person name="Kotary K."/>
            <person name="Garner R."/>
            <person name="Barclay S."/>
            <person name="Lawson P."/>
            <person name="Krumholz L."/>
        </authorList>
    </citation>
    <scope>NUCLEOTIDE SEQUENCE [LARGE SCALE GENOMIC DNA]</scope>
    <source>
        <strain evidence="2 3">WSC-6</strain>
    </source>
</reference>
<organism evidence="2 3">
    <name type="scientific">Methylomonas rivi</name>
    <dbReference type="NCBI Taxonomy" id="2952226"/>
    <lineage>
        <taxon>Bacteria</taxon>
        <taxon>Pseudomonadati</taxon>
        <taxon>Pseudomonadota</taxon>
        <taxon>Gammaproteobacteria</taxon>
        <taxon>Methylococcales</taxon>
        <taxon>Methylococcaceae</taxon>
        <taxon>Methylomonas</taxon>
    </lineage>
</organism>
<evidence type="ECO:0008006" key="4">
    <source>
        <dbReference type="Google" id="ProtNLM"/>
    </source>
</evidence>
<feature type="transmembrane region" description="Helical" evidence="1">
    <location>
        <begin position="34"/>
        <end position="52"/>
    </location>
</feature>
<dbReference type="Proteomes" id="UP001524586">
    <property type="component" value="Unassembled WGS sequence"/>
</dbReference>
<name>A0ABT1UAD4_9GAMM</name>
<keyword evidence="1" id="KW-0812">Transmembrane</keyword>
<evidence type="ECO:0000313" key="2">
    <source>
        <dbReference type="EMBL" id="MCQ8130011.1"/>
    </source>
</evidence>
<comment type="caution">
    <text evidence="2">The sequence shown here is derived from an EMBL/GenBank/DDBJ whole genome shotgun (WGS) entry which is preliminary data.</text>
</comment>
<dbReference type="RefSeq" id="WP_256616438.1">
    <property type="nucleotide sequence ID" value="NZ_JANIBK010000117.1"/>
</dbReference>
<keyword evidence="1" id="KW-0472">Membrane</keyword>
<keyword evidence="3" id="KW-1185">Reference proteome</keyword>
<keyword evidence="1" id="KW-1133">Transmembrane helix</keyword>
<sequence length="117" mass="12444">MTDKLRIGKNALIFQRILLSGMNHETIAARVEHISMATGILAGLAAAGAVLAEPTGLDALGVWLGITDEPFIVRMAPLLGSLATASGTLSGFTYFLAQRQKRRSPNKATERKATPPE</sequence>
<gene>
    <name evidence="2" type="ORF">NP596_16250</name>
</gene>
<evidence type="ECO:0000256" key="1">
    <source>
        <dbReference type="SAM" id="Phobius"/>
    </source>
</evidence>
<feature type="transmembrane region" description="Helical" evidence="1">
    <location>
        <begin position="72"/>
        <end position="97"/>
    </location>
</feature>
<dbReference type="EMBL" id="JANIBK010000117">
    <property type="protein sequence ID" value="MCQ8130011.1"/>
    <property type="molecule type" value="Genomic_DNA"/>
</dbReference>
<evidence type="ECO:0000313" key="3">
    <source>
        <dbReference type="Proteomes" id="UP001524586"/>
    </source>
</evidence>
<protein>
    <recommendedName>
        <fullName evidence="4">Holin</fullName>
    </recommendedName>
</protein>
<proteinExistence type="predicted"/>